<organism evidence="2 3">
    <name type="scientific">Halteria grandinella</name>
    <dbReference type="NCBI Taxonomy" id="5974"/>
    <lineage>
        <taxon>Eukaryota</taxon>
        <taxon>Sar</taxon>
        <taxon>Alveolata</taxon>
        <taxon>Ciliophora</taxon>
        <taxon>Intramacronucleata</taxon>
        <taxon>Spirotrichea</taxon>
        <taxon>Stichotrichia</taxon>
        <taxon>Sporadotrichida</taxon>
        <taxon>Halteriidae</taxon>
        <taxon>Halteria</taxon>
    </lineage>
</organism>
<sequence>MENLSDQYNLSEDSQAQEHEQPLLPPSLGKEITFVTPVMLGQTHFPSVIEPRTFTYKRGETFEHEEVPEICSQLPLSMIIDLPEDHLDAYVLQMLGWLHLPDDVTLIEHLQAFIQGTRPKKEQGRMNDFDILGSPLYRSLDKIAQQRIMAALRGETEKLRMPYDQENAEARGIEAAQLLLKKNKPANKREVKQLEKEKEIVRLYQVERMKPRDIAKRMRVSSQMVYKYCHTYLARVKRFQEGGQENDSGAINRVPLDQAQVRDRIVGYLQEHGLFKLRRADLLNDMQGKMVDSRVPTLGEIGSTLREDFKLRYRKEDGAAVRYRDPAIDARRVWASRILAHMMVEDYLVISIDETHIRSDKLSHYAWQFVANERPFMKVLIEGNQDEQVVQVDDNESDMGEISSEISQLSVKSFSKQSNSRGLPGRKRGRPRKEGPALPPKPKGKRGRPRKDGSVSSLSHYESASEEEKVSVVYNLLTHKYRHQQSTGGTIIIIREIMKTIWH</sequence>
<dbReference type="OrthoDB" id="327042at2759"/>
<feature type="region of interest" description="Disordered" evidence="1">
    <location>
        <begin position="407"/>
        <end position="462"/>
    </location>
</feature>
<feature type="region of interest" description="Disordered" evidence="1">
    <location>
        <begin position="1"/>
        <end position="26"/>
    </location>
</feature>
<evidence type="ECO:0000313" key="3">
    <source>
        <dbReference type="Proteomes" id="UP000785679"/>
    </source>
</evidence>
<protein>
    <submittedName>
        <fullName evidence="2">Uncharacterized protein</fullName>
    </submittedName>
</protein>
<dbReference type="EMBL" id="RRYP01030777">
    <property type="protein sequence ID" value="TNV71082.1"/>
    <property type="molecule type" value="Genomic_DNA"/>
</dbReference>
<feature type="compositionally biased region" description="Polar residues" evidence="1">
    <location>
        <begin position="1"/>
        <end position="14"/>
    </location>
</feature>
<dbReference type="Proteomes" id="UP000785679">
    <property type="component" value="Unassembled WGS sequence"/>
</dbReference>
<gene>
    <name evidence="2" type="ORF">FGO68_gene8168</name>
</gene>
<proteinExistence type="predicted"/>
<keyword evidence="3" id="KW-1185">Reference proteome</keyword>
<name>A0A8J8N9Y9_HALGN</name>
<evidence type="ECO:0000256" key="1">
    <source>
        <dbReference type="SAM" id="MobiDB-lite"/>
    </source>
</evidence>
<dbReference type="AlphaFoldDB" id="A0A8J8N9Y9"/>
<feature type="compositionally biased region" description="Polar residues" evidence="1">
    <location>
        <begin position="407"/>
        <end position="420"/>
    </location>
</feature>
<reference evidence="2" key="1">
    <citation type="submission" date="2019-06" db="EMBL/GenBank/DDBJ databases">
        <authorList>
            <person name="Zheng W."/>
        </authorList>
    </citation>
    <scope>NUCLEOTIDE SEQUENCE</scope>
    <source>
        <strain evidence="2">QDHG01</strain>
    </source>
</reference>
<comment type="caution">
    <text evidence="2">The sequence shown here is derived from an EMBL/GenBank/DDBJ whole genome shotgun (WGS) entry which is preliminary data.</text>
</comment>
<evidence type="ECO:0000313" key="2">
    <source>
        <dbReference type="EMBL" id="TNV71082.1"/>
    </source>
</evidence>
<accession>A0A8J8N9Y9</accession>